<sequence>MYLWYPRPELAEVSHPSARRQSRSYSCVQKGLSFSTRNTQVYRLVFPGYSESFKVEVRGMQKQRLINALLYAVEHDSRIGRTKLLKFIFFVDLIYYNQRGTTLCGTTYIRMPKGPAEAAAFQLTSESNAYFDVKAPTANAHTGRRVSGSSFRINPYESYEYRPKNKADLTIFTPYERVLLWSVLQWMKFKKTDLISEISHYFRLWKEFSDGEDIPLEYFQLNRSERMYLEQSGLHADGFERTFCTSILPLSTEVSNVLHPLNAERIAAIEEVLDSFIAAYPLPALEVFYDAYLAWDDAYRSILLHNPSHAPDLAKEACDALCFVSHIVATHMVPAVWRVEQVQEFCDITERRFNAERDAILRDNLPSHPPDSDGEVSALVDMAMRISRDLACSESPAGRR</sequence>
<dbReference type="Pfam" id="PF13274">
    <property type="entry name" value="SocA_Panacea"/>
    <property type="match status" value="1"/>
</dbReference>
<organism evidence="2 3">
    <name type="scientific">Methanoculleus formosensis</name>
    <dbReference type="NCBI Taxonomy" id="2590886"/>
    <lineage>
        <taxon>Archaea</taxon>
        <taxon>Methanobacteriati</taxon>
        <taxon>Methanobacteriota</taxon>
        <taxon>Stenosarchaea group</taxon>
        <taxon>Methanomicrobia</taxon>
        <taxon>Methanomicrobiales</taxon>
        <taxon>Methanomicrobiaceae</taxon>
        <taxon>Methanoculleus</taxon>
    </lineage>
</organism>
<reference evidence="2" key="1">
    <citation type="submission" date="2019-06" db="EMBL/GenBank/DDBJ databases">
        <title>Methanoculleus strain from Tamsui River, Taipei, Taiwan.</title>
        <authorList>
            <person name="You Y.-T."/>
            <person name="Chen S.-C."/>
            <person name="Lai S.-J."/>
            <person name="Lee Y.-C."/>
            <person name="Lai M.-C."/>
        </authorList>
    </citation>
    <scope>NUCLEOTIDE SEQUENCE</scope>
    <source>
        <strain evidence="2">Afa-1</strain>
    </source>
</reference>
<dbReference type="EMBL" id="VHLL01000004">
    <property type="protein sequence ID" value="MCT8337535.1"/>
    <property type="molecule type" value="Genomic_DNA"/>
</dbReference>
<accession>A0A9E4ZK38</accession>
<keyword evidence="3" id="KW-1185">Reference proteome</keyword>
<dbReference type="InterPro" id="IPR025272">
    <property type="entry name" value="SocA_Panacea"/>
</dbReference>
<protein>
    <submittedName>
        <fullName evidence="2">DUF4065 domain-containing protein</fullName>
    </submittedName>
</protein>
<name>A0A9E4ZK38_9EURY</name>
<dbReference type="Proteomes" id="UP001065682">
    <property type="component" value="Unassembled WGS sequence"/>
</dbReference>
<comment type="caution">
    <text evidence="2">The sequence shown here is derived from an EMBL/GenBank/DDBJ whole genome shotgun (WGS) entry which is preliminary data.</text>
</comment>
<evidence type="ECO:0000313" key="2">
    <source>
        <dbReference type="EMBL" id="MCT8337535.1"/>
    </source>
</evidence>
<gene>
    <name evidence="2" type="ORF">FKB36_08570</name>
</gene>
<dbReference type="AlphaFoldDB" id="A0A9E4ZK38"/>
<evidence type="ECO:0000259" key="1">
    <source>
        <dbReference type="Pfam" id="PF13274"/>
    </source>
</evidence>
<evidence type="ECO:0000313" key="3">
    <source>
        <dbReference type="Proteomes" id="UP001065682"/>
    </source>
</evidence>
<proteinExistence type="predicted"/>
<feature type="domain" description="Antitoxin SocA-like Panacea" evidence="1">
    <location>
        <begin position="84"/>
        <end position="206"/>
    </location>
</feature>